<proteinExistence type="predicted"/>
<gene>
    <name evidence="2" type="ORF">L1I30_00120</name>
</gene>
<evidence type="ECO:0000313" key="3">
    <source>
        <dbReference type="Proteomes" id="UP001179363"/>
    </source>
</evidence>
<dbReference type="Pfam" id="PF03235">
    <property type="entry name" value="GmrSD_N"/>
    <property type="match status" value="1"/>
</dbReference>
<accession>A0ABS9EB11</accession>
<dbReference type="InterPro" id="IPR004919">
    <property type="entry name" value="GmrSD_N"/>
</dbReference>
<protein>
    <submittedName>
        <fullName evidence="2">DUF262 domain-containing protein</fullName>
    </submittedName>
</protein>
<dbReference type="RefSeq" id="WP_236132227.1">
    <property type="nucleotide sequence ID" value="NZ_JAKGTH010000006.1"/>
</dbReference>
<evidence type="ECO:0000313" key="2">
    <source>
        <dbReference type="EMBL" id="MCF4100058.1"/>
    </source>
</evidence>
<dbReference type="PANTHER" id="PTHR39639">
    <property type="entry name" value="CHROMOSOME 16, WHOLE GENOME SHOTGUN SEQUENCE"/>
    <property type="match status" value="1"/>
</dbReference>
<dbReference type="PANTHER" id="PTHR39639:SF1">
    <property type="entry name" value="DUF262 DOMAIN-CONTAINING PROTEIN"/>
    <property type="match status" value="1"/>
</dbReference>
<evidence type="ECO:0000259" key="1">
    <source>
        <dbReference type="Pfam" id="PF03235"/>
    </source>
</evidence>
<reference evidence="2" key="1">
    <citation type="submission" date="2022-01" db="EMBL/GenBank/DDBJ databases">
        <title>Gillisia lutea sp. nov., isolated from marine plastic residues from the Malvarosa beach (Valencia, Spain).</title>
        <authorList>
            <person name="Vidal-Verdu A."/>
            <person name="Molina-Menor E."/>
            <person name="Satari L."/>
            <person name="Pascual J."/>
            <person name="Pereto J."/>
            <person name="Porcar M."/>
        </authorList>
    </citation>
    <scope>NUCLEOTIDE SEQUENCE</scope>
    <source>
        <strain evidence="2">M10.2A</strain>
    </source>
</reference>
<organism evidence="2 3">
    <name type="scientific">Gillisia lutea</name>
    <dbReference type="NCBI Taxonomy" id="2909668"/>
    <lineage>
        <taxon>Bacteria</taxon>
        <taxon>Pseudomonadati</taxon>
        <taxon>Bacteroidota</taxon>
        <taxon>Flavobacteriia</taxon>
        <taxon>Flavobacteriales</taxon>
        <taxon>Flavobacteriaceae</taxon>
        <taxon>Gillisia</taxon>
    </lineage>
</organism>
<feature type="domain" description="GmrSD restriction endonucleases N-terminal" evidence="1">
    <location>
        <begin position="50"/>
        <end position="186"/>
    </location>
</feature>
<keyword evidence="3" id="KW-1185">Reference proteome</keyword>
<comment type="caution">
    <text evidence="2">The sequence shown here is derived from an EMBL/GenBank/DDBJ whole genome shotgun (WGS) entry which is preliminary data.</text>
</comment>
<sequence>MDNNKSTRLANKLFPVKEEYEIDILDIPAEKRKLNTETYDFTVSTIVEYISEKHIDIPMFQRGYVWNRAQASRLIESLIIQCPIPVVYLSQNSDETLSVIDGNQRLTSISLYLNDEFPLTGLATYPELDSFKFSELDPRFQRHIRNRTIRCIVILKDTHPQIKFDVFERLNTGSVKLNPQELRHGIYNGPLIEAIEKLSNISSFKKATSTTNDKRMKGEEMILRYFALHNNWRNYEKPMTTFLNTYAESNRFFSQETIEDLSYNFRKNFDKCLELYGDFTFKTFDETKKRLKSNTALFDAQMISMEILNPSIEQIQEIDKNMVLERLTELLGNEEFYASLTKGTTDKSVVHRRINNYTDFLRNIL</sequence>
<name>A0ABS9EB11_9FLAO</name>
<dbReference type="Proteomes" id="UP001179363">
    <property type="component" value="Unassembled WGS sequence"/>
</dbReference>
<dbReference type="EMBL" id="JAKGTH010000006">
    <property type="protein sequence ID" value="MCF4100058.1"/>
    <property type="molecule type" value="Genomic_DNA"/>
</dbReference>